<keyword evidence="4" id="KW-0255">Endonuclease</keyword>
<dbReference type="InterPro" id="IPR012337">
    <property type="entry name" value="RNaseH-like_sf"/>
</dbReference>
<evidence type="ECO:0000256" key="5">
    <source>
        <dbReference type="ARBA" id="ARBA00022801"/>
    </source>
</evidence>
<comment type="caution">
    <text evidence="8">The sequence shown here is derived from an EMBL/GenBank/DDBJ whole genome shotgun (WGS) entry which is preliminary data.</text>
</comment>
<gene>
    <name evidence="8" type="primary">Ervk19_0</name>
    <name evidence="8" type="ORF">PARPUN_R14818</name>
</gene>
<feature type="non-terminal residue" evidence="8">
    <location>
        <position position="1"/>
    </location>
</feature>
<dbReference type="PANTHER" id="PTHR41694:SF3">
    <property type="entry name" value="RNA-DIRECTED DNA POLYMERASE-RELATED"/>
    <property type="match status" value="1"/>
</dbReference>
<keyword evidence="5" id="KW-0378">Hydrolase</keyword>
<protein>
    <submittedName>
        <fullName evidence="8">POK19 protein</fullName>
    </submittedName>
</protein>
<evidence type="ECO:0000313" key="8">
    <source>
        <dbReference type="EMBL" id="NXU11543.1"/>
    </source>
</evidence>
<dbReference type="PROSITE" id="PS50994">
    <property type="entry name" value="INTEGRASE"/>
    <property type="match status" value="1"/>
</dbReference>
<dbReference type="Gene3D" id="3.30.420.10">
    <property type="entry name" value="Ribonuclease H-like superfamily/Ribonuclease H"/>
    <property type="match status" value="1"/>
</dbReference>
<evidence type="ECO:0000259" key="7">
    <source>
        <dbReference type="PROSITE" id="PS50994"/>
    </source>
</evidence>
<evidence type="ECO:0000313" key="9">
    <source>
        <dbReference type="Proteomes" id="UP000570592"/>
    </source>
</evidence>
<dbReference type="SUPFAM" id="SSF53098">
    <property type="entry name" value="Ribonuclease H-like"/>
    <property type="match status" value="1"/>
</dbReference>
<proteinExistence type="predicted"/>
<keyword evidence="2" id="KW-0548">Nucleotidyltransferase</keyword>
<evidence type="ECO:0000256" key="3">
    <source>
        <dbReference type="ARBA" id="ARBA00022722"/>
    </source>
</evidence>
<evidence type="ECO:0000256" key="2">
    <source>
        <dbReference type="ARBA" id="ARBA00022695"/>
    </source>
</evidence>
<dbReference type="InterPro" id="IPR001584">
    <property type="entry name" value="Integrase_cat-core"/>
</dbReference>
<evidence type="ECO:0000256" key="4">
    <source>
        <dbReference type="ARBA" id="ARBA00022759"/>
    </source>
</evidence>
<dbReference type="GO" id="GO:0016787">
    <property type="term" value="F:hydrolase activity"/>
    <property type="evidence" value="ECO:0007669"/>
    <property type="project" value="UniProtKB-KW"/>
</dbReference>
<reference evidence="8 9" key="1">
    <citation type="submission" date="2019-09" db="EMBL/GenBank/DDBJ databases">
        <title>Bird 10,000 Genomes (B10K) Project - Family phase.</title>
        <authorList>
            <person name="Zhang G."/>
        </authorList>
    </citation>
    <scope>NUCLEOTIDE SEQUENCE [LARGE SCALE GENOMIC DNA]</scope>
    <source>
        <strain evidence="8">B10K-DU-029-51</strain>
    </source>
</reference>
<sequence>KHLLCAIAVLGKPAQIKIDNGPVYHSQVLKTFFTQWGIEHVTGIPCNSTGQAIIEHTHRM</sequence>
<keyword evidence="3" id="KW-0540">Nuclease</keyword>
<name>A0A7L3I1R6_9PASS</name>
<keyword evidence="1" id="KW-0808">Transferase</keyword>
<dbReference type="AlphaFoldDB" id="A0A7L3I1R6"/>
<feature type="non-terminal residue" evidence="8">
    <location>
        <position position="60"/>
    </location>
</feature>
<dbReference type="GO" id="GO:0003964">
    <property type="term" value="F:RNA-directed DNA polymerase activity"/>
    <property type="evidence" value="ECO:0007669"/>
    <property type="project" value="UniProtKB-KW"/>
</dbReference>
<keyword evidence="9" id="KW-1185">Reference proteome</keyword>
<feature type="domain" description="Integrase catalytic" evidence="7">
    <location>
        <begin position="1"/>
        <end position="60"/>
    </location>
</feature>
<dbReference type="InterPro" id="IPR036397">
    <property type="entry name" value="RNaseH_sf"/>
</dbReference>
<organism evidence="8 9">
    <name type="scientific">Pardalotus punctatus</name>
    <name type="common">spotted pardalote</name>
    <dbReference type="NCBI Taxonomy" id="254575"/>
    <lineage>
        <taxon>Eukaryota</taxon>
        <taxon>Metazoa</taxon>
        <taxon>Chordata</taxon>
        <taxon>Craniata</taxon>
        <taxon>Vertebrata</taxon>
        <taxon>Euteleostomi</taxon>
        <taxon>Archelosauria</taxon>
        <taxon>Archosauria</taxon>
        <taxon>Dinosauria</taxon>
        <taxon>Saurischia</taxon>
        <taxon>Theropoda</taxon>
        <taxon>Coelurosauria</taxon>
        <taxon>Aves</taxon>
        <taxon>Neognathae</taxon>
        <taxon>Neoaves</taxon>
        <taxon>Telluraves</taxon>
        <taxon>Australaves</taxon>
        <taxon>Passeriformes</taxon>
        <taxon>Meliphagoidea</taxon>
        <taxon>Pardalotidae</taxon>
        <taxon>Pardalotus</taxon>
    </lineage>
</organism>
<dbReference type="EMBL" id="VZTX01009167">
    <property type="protein sequence ID" value="NXU11543.1"/>
    <property type="molecule type" value="Genomic_DNA"/>
</dbReference>
<accession>A0A7L3I1R6</accession>
<dbReference type="GO" id="GO:0035613">
    <property type="term" value="F:RNA stem-loop binding"/>
    <property type="evidence" value="ECO:0007669"/>
    <property type="project" value="TreeGrafter"/>
</dbReference>
<evidence type="ECO:0000256" key="1">
    <source>
        <dbReference type="ARBA" id="ARBA00022679"/>
    </source>
</evidence>
<evidence type="ECO:0000256" key="6">
    <source>
        <dbReference type="ARBA" id="ARBA00022918"/>
    </source>
</evidence>
<keyword evidence="6" id="KW-0695">RNA-directed DNA polymerase</keyword>
<dbReference type="GO" id="GO:0015074">
    <property type="term" value="P:DNA integration"/>
    <property type="evidence" value="ECO:0007669"/>
    <property type="project" value="InterPro"/>
</dbReference>
<dbReference type="PANTHER" id="PTHR41694">
    <property type="entry name" value="ENDOGENOUS RETROVIRUS GROUP K MEMBER POL PROTEIN"/>
    <property type="match status" value="1"/>
</dbReference>
<dbReference type="GO" id="GO:0004519">
    <property type="term" value="F:endonuclease activity"/>
    <property type="evidence" value="ECO:0007669"/>
    <property type="project" value="UniProtKB-KW"/>
</dbReference>
<dbReference type="Proteomes" id="UP000570592">
    <property type="component" value="Unassembled WGS sequence"/>
</dbReference>